<name>A0A8H6SFS0_9AGAR</name>
<keyword evidence="2" id="KW-1185">Reference proteome</keyword>
<proteinExistence type="predicted"/>
<dbReference type="EMBL" id="JACAZF010000007">
    <property type="protein sequence ID" value="KAF7298701.1"/>
    <property type="molecule type" value="Genomic_DNA"/>
</dbReference>
<reference evidence="1" key="1">
    <citation type="submission" date="2020-05" db="EMBL/GenBank/DDBJ databases">
        <title>Mycena genomes resolve the evolution of fungal bioluminescence.</title>
        <authorList>
            <person name="Tsai I.J."/>
        </authorList>
    </citation>
    <scope>NUCLEOTIDE SEQUENCE</scope>
    <source>
        <strain evidence="1">171206Taipei</strain>
    </source>
</reference>
<dbReference type="AlphaFoldDB" id="A0A8H6SFS0"/>
<evidence type="ECO:0000313" key="2">
    <source>
        <dbReference type="Proteomes" id="UP000636479"/>
    </source>
</evidence>
<sequence>MSYPRTPFIGQLDSFFCPNDDDISAIQTLISEPRARLVQINMDITKTMTVLKDLEKQRRSLRRYIFSHESLLAPIRRLPPYLLQEIFLACLPTEHNAVFDISAAPLLFGTVCRYWRKLSHETPLLWSSFFASGDPRSGYYPRHNLNPLRQNSSLNFNANAPSFGEMLDRWFSRAGSSPIRISYKERHVRRAWAAEAGDALMTSDDQHGFNATMLRAILNIRSRIESLDVWSGGGNTILLESLLSQQPESMPALKHARFVCDTAVAVGSGPAAAQGLQVGVFEKSVILQNLNLKSICLVGPGNPLEIPLPWSHLSVLRLVCKPLRHSSPALLGGLDLSGAHQILARCPRLICCDIAITQGGDLTRACRVALLSLEELFLGSMMEQRILSFIVQSLEVEPLLHLLDMPKLRAFGVGASTAHEICPRSLLLPGEQVTEFNTSFISLSSILEALREVPQTTTLRLIAHDGDVFSGWGPSYATFFQNTESEQLVPRLRHLYIEVKASSLEAARTGIVPLLSSSRTLQTITLRFPTEDTTPDSIKDELLELGNSHSIRIEFVYPPPEAPTTTPEDLLRLLEHFRNLQQPIDLVYQEEE</sequence>
<dbReference type="GeneID" id="59347363"/>
<evidence type="ECO:0000313" key="1">
    <source>
        <dbReference type="EMBL" id="KAF7298701.1"/>
    </source>
</evidence>
<dbReference type="RefSeq" id="XP_037218089.1">
    <property type="nucleotide sequence ID" value="XM_037364847.1"/>
</dbReference>
<accession>A0A8H6SFS0</accession>
<dbReference type="OrthoDB" id="3248197at2759"/>
<comment type="caution">
    <text evidence="1">The sequence shown here is derived from an EMBL/GenBank/DDBJ whole genome shotgun (WGS) entry which is preliminary data.</text>
</comment>
<gene>
    <name evidence="1" type="ORF">MIND_00817500</name>
</gene>
<protein>
    <submittedName>
        <fullName evidence="1">WD40 repeat-like protein</fullName>
    </submittedName>
</protein>
<dbReference type="Proteomes" id="UP000636479">
    <property type="component" value="Unassembled WGS sequence"/>
</dbReference>
<organism evidence="1 2">
    <name type="scientific">Mycena indigotica</name>
    <dbReference type="NCBI Taxonomy" id="2126181"/>
    <lineage>
        <taxon>Eukaryota</taxon>
        <taxon>Fungi</taxon>
        <taxon>Dikarya</taxon>
        <taxon>Basidiomycota</taxon>
        <taxon>Agaricomycotina</taxon>
        <taxon>Agaricomycetes</taxon>
        <taxon>Agaricomycetidae</taxon>
        <taxon>Agaricales</taxon>
        <taxon>Marasmiineae</taxon>
        <taxon>Mycenaceae</taxon>
        <taxon>Mycena</taxon>
    </lineage>
</organism>